<sequence>MIWVQLVNGLMEGMMLFLIASGLTLIFGVSRIVNFAHGSLYMLGAFLTYAFVPLIAPGTVAGFFAAVLAAGLVTAVIGTAFEVLALRRIYGRDSLMQLIITVALVFIIRDLVRWIWGPNSLMVPVPDALLGAWVVGETWFPLFPFVIFAAGLVVVVAMIGTIRFTRAGILLRAATDDRGMVALLGSNEKLIFTGVFAAGSFLAGIAGGMAAPYGDVNYLLDTTVIVSAFIVCVIGGMGNLYGALAGAMVVGLTKAVGVMYFPRLSMMLIFLIMAAVLVARSMGRQGGPAR</sequence>
<protein>
    <submittedName>
        <fullName evidence="10">Branched-chain amino acid transport system permease protein</fullName>
    </submittedName>
</protein>
<dbReference type="GO" id="GO:0005886">
    <property type="term" value="C:plasma membrane"/>
    <property type="evidence" value="ECO:0007669"/>
    <property type="project" value="UniProtKB-SubCell"/>
</dbReference>
<keyword evidence="2" id="KW-0813">Transport</keyword>
<gene>
    <name evidence="10" type="ORF">SAMN04488103_105147</name>
</gene>
<dbReference type="InterPro" id="IPR052157">
    <property type="entry name" value="BCAA_transport_permease"/>
</dbReference>
<evidence type="ECO:0000313" key="11">
    <source>
        <dbReference type="Proteomes" id="UP000198761"/>
    </source>
</evidence>
<feature type="transmembrane region" description="Helical" evidence="9">
    <location>
        <begin position="139"/>
        <end position="162"/>
    </location>
</feature>
<dbReference type="EMBL" id="FOCE01000005">
    <property type="protein sequence ID" value="SEN46616.1"/>
    <property type="molecule type" value="Genomic_DNA"/>
</dbReference>
<comment type="similarity">
    <text evidence="8">Belongs to the binding-protein-dependent transport system permease family. LivHM subfamily.</text>
</comment>
<evidence type="ECO:0000256" key="9">
    <source>
        <dbReference type="SAM" id="Phobius"/>
    </source>
</evidence>
<keyword evidence="11" id="KW-1185">Reference proteome</keyword>
<accession>A0A1H8GRL3</accession>
<evidence type="ECO:0000256" key="4">
    <source>
        <dbReference type="ARBA" id="ARBA00022692"/>
    </source>
</evidence>
<dbReference type="InterPro" id="IPR001851">
    <property type="entry name" value="ABC_transp_permease"/>
</dbReference>
<feature type="transmembrane region" description="Helical" evidence="9">
    <location>
        <begin position="39"/>
        <end position="56"/>
    </location>
</feature>
<reference evidence="10 11" key="1">
    <citation type="submission" date="2016-10" db="EMBL/GenBank/DDBJ databases">
        <authorList>
            <person name="de Groot N.N."/>
        </authorList>
    </citation>
    <scope>NUCLEOTIDE SEQUENCE [LARGE SCALE GENOMIC DNA]</scope>
    <source>
        <strain evidence="10 11">DSM 3857</strain>
    </source>
</reference>
<dbReference type="AlphaFoldDB" id="A0A1H8GRL3"/>
<keyword evidence="4 9" id="KW-0812">Transmembrane</keyword>
<dbReference type="OrthoDB" id="9807115at2"/>
<dbReference type="PANTHER" id="PTHR11795">
    <property type="entry name" value="BRANCHED-CHAIN AMINO ACID TRANSPORT SYSTEM PERMEASE PROTEIN LIVH"/>
    <property type="match status" value="1"/>
</dbReference>
<dbReference type="CDD" id="cd06582">
    <property type="entry name" value="TM_PBP1_LivH_like"/>
    <property type="match status" value="1"/>
</dbReference>
<evidence type="ECO:0000256" key="2">
    <source>
        <dbReference type="ARBA" id="ARBA00022448"/>
    </source>
</evidence>
<feature type="transmembrane region" description="Helical" evidence="9">
    <location>
        <begin position="225"/>
        <end position="252"/>
    </location>
</feature>
<proteinExistence type="inferred from homology"/>
<dbReference type="PANTHER" id="PTHR11795:SF442">
    <property type="entry name" value="ABC TRANSPORTER ATP-BINDING PROTEIN"/>
    <property type="match status" value="1"/>
</dbReference>
<keyword evidence="6 9" id="KW-1133">Transmembrane helix</keyword>
<feature type="transmembrane region" description="Helical" evidence="9">
    <location>
        <begin position="190"/>
        <end position="213"/>
    </location>
</feature>
<evidence type="ECO:0000256" key="6">
    <source>
        <dbReference type="ARBA" id="ARBA00022989"/>
    </source>
</evidence>
<keyword evidence="3" id="KW-1003">Cell membrane</keyword>
<feature type="transmembrane region" description="Helical" evidence="9">
    <location>
        <begin position="98"/>
        <end position="116"/>
    </location>
</feature>
<dbReference type="Pfam" id="PF02653">
    <property type="entry name" value="BPD_transp_2"/>
    <property type="match status" value="1"/>
</dbReference>
<feature type="transmembrane region" description="Helical" evidence="9">
    <location>
        <begin position="6"/>
        <end position="27"/>
    </location>
</feature>
<dbReference type="GO" id="GO:0022857">
    <property type="term" value="F:transmembrane transporter activity"/>
    <property type="evidence" value="ECO:0007669"/>
    <property type="project" value="InterPro"/>
</dbReference>
<organism evidence="10 11">
    <name type="scientific">Gemmobacter aquatilis</name>
    <dbReference type="NCBI Taxonomy" id="933059"/>
    <lineage>
        <taxon>Bacteria</taxon>
        <taxon>Pseudomonadati</taxon>
        <taxon>Pseudomonadota</taxon>
        <taxon>Alphaproteobacteria</taxon>
        <taxon>Rhodobacterales</taxon>
        <taxon>Paracoccaceae</taxon>
        <taxon>Gemmobacter</taxon>
    </lineage>
</organism>
<dbReference type="GO" id="GO:0006865">
    <property type="term" value="P:amino acid transport"/>
    <property type="evidence" value="ECO:0007669"/>
    <property type="project" value="UniProtKB-KW"/>
</dbReference>
<evidence type="ECO:0000256" key="8">
    <source>
        <dbReference type="ARBA" id="ARBA00037998"/>
    </source>
</evidence>
<dbReference type="Proteomes" id="UP000198761">
    <property type="component" value="Unassembled WGS sequence"/>
</dbReference>
<name>A0A1H8GRL3_9RHOB</name>
<keyword evidence="5" id="KW-0029">Amino-acid transport</keyword>
<evidence type="ECO:0000256" key="5">
    <source>
        <dbReference type="ARBA" id="ARBA00022970"/>
    </source>
</evidence>
<dbReference type="STRING" id="933059.SAMN04488103_105147"/>
<dbReference type="RefSeq" id="WP_091301166.1">
    <property type="nucleotide sequence ID" value="NZ_FOCE01000005.1"/>
</dbReference>
<feature type="transmembrane region" description="Helical" evidence="9">
    <location>
        <begin position="62"/>
        <end position="86"/>
    </location>
</feature>
<evidence type="ECO:0000256" key="7">
    <source>
        <dbReference type="ARBA" id="ARBA00023136"/>
    </source>
</evidence>
<evidence type="ECO:0000256" key="3">
    <source>
        <dbReference type="ARBA" id="ARBA00022475"/>
    </source>
</evidence>
<feature type="transmembrane region" description="Helical" evidence="9">
    <location>
        <begin position="264"/>
        <end position="283"/>
    </location>
</feature>
<evidence type="ECO:0000256" key="1">
    <source>
        <dbReference type="ARBA" id="ARBA00004651"/>
    </source>
</evidence>
<keyword evidence="7 9" id="KW-0472">Membrane</keyword>
<evidence type="ECO:0000313" key="10">
    <source>
        <dbReference type="EMBL" id="SEN46616.1"/>
    </source>
</evidence>
<comment type="subcellular location">
    <subcellularLocation>
        <location evidence="1">Cell membrane</location>
        <topology evidence="1">Multi-pass membrane protein</topology>
    </subcellularLocation>
</comment>